<accession>A0AAV2F4Y8</accession>
<organism evidence="1 2">
    <name type="scientific">Linum trigynum</name>
    <dbReference type="NCBI Taxonomy" id="586398"/>
    <lineage>
        <taxon>Eukaryota</taxon>
        <taxon>Viridiplantae</taxon>
        <taxon>Streptophyta</taxon>
        <taxon>Embryophyta</taxon>
        <taxon>Tracheophyta</taxon>
        <taxon>Spermatophyta</taxon>
        <taxon>Magnoliopsida</taxon>
        <taxon>eudicotyledons</taxon>
        <taxon>Gunneridae</taxon>
        <taxon>Pentapetalae</taxon>
        <taxon>rosids</taxon>
        <taxon>fabids</taxon>
        <taxon>Malpighiales</taxon>
        <taxon>Linaceae</taxon>
        <taxon>Linum</taxon>
    </lineage>
</organism>
<dbReference type="AlphaFoldDB" id="A0AAV2F4Y8"/>
<reference evidence="1 2" key="1">
    <citation type="submission" date="2024-04" db="EMBL/GenBank/DDBJ databases">
        <authorList>
            <person name="Fracassetti M."/>
        </authorList>
    </citation>
    <scope>NUCLEOTIDE SEQUENCE [LARGE SCALE GENOMIC DNA]</scope>
</reference>
<dbReference type="EMBL" id="OZ034819">
    <property type="protein sequence ID" value="CAL1393318.1"/>
    <property type="molecule type" value="Genomic_DNA"/>
</dbReference>
<dbReference type="Proteomes" id="UP001497516">
    <property type="component" value="Chromosome 6"/>
</dbReference>
<sequence>MDLAEEMSPRHLNWLHRLLSKTAGPPRNILASEITWICNSPAPVARICISIYKSIALSYATKRIDQQRVSVHEKMGPAQQVLQ</sequence>
<name>A0AAV2F4Y8_9ROSI</name>
<gene>
    <name evidence="1" type="ORF">LTRI10_LOCUS33903</name>
</gene>
<protein>
    <submittedName>
        <fullName evidence="1">Uncharacterized protein</fullName>
    </submittedName>
</protein>
<evidence type="ECO:0000313" key="1">
    <source>
        <dbReference type="EMBL" id="CAL1393318.1"/>
    </source>
</evidence>
<evidence type="ECO:0000313" key="2">
    <source>
        <dbReference type="Proteomes" id="UP001497516"/>
    </source>
</evidence>
<keyword evidence="2" id="KW-1185">Reference proteome</keyword>
<proteinExistence type="predicted"/>